<dbReference type="RefSeq" id="XP_014681267.1">
    <property type="nucleotide sequence ID" value="XM_014825781.1"/>
</dbReference>
<keyword evidence="4" id="KW-0687">Ribonucleoprotein</keyword>
<evidence type="ECO:0000313" key="5">
    <source>
        <dbReference type="Proteomes" id="UP000695022"/>
    </source>
</evidence>
<dbReference type="PANTHER" id="PTHR13014:SF3">
    <property type="entry name" value="LARGE RIBOSOMAL SUBUNIT PROTEIN ML65"/>
    <property type="match status" value="1"/>
</dbReference>
<comment type="subcellular location">
    <subcellularLocation>
        <location evidence="1">Mitochondrion</location>
    </subcellularLocation>
</comment>
<keyword evidence="5" id="KW-1185">Reference proteome</keyword>
<accession>A0ABM1F9Z6</accession>
<keyword evidence="3" id="KW-0496">Mitochondrion</keyword>
<dbReference type="Proteomes" id="UP000695022">
    <property type="component" value="Unplaced"/>
</dbReference>
<evidence type="ECO:0000256" key="2">
    <source>
        <dbReference type="ARBA" id="ARBA00022980"/>
    </source>
</evidence>
<keyword evidence="2" id="KW-0689">Ribosomal protein</keyword>
<evidence type="ECO:0000256" key="1">
    <source>
        <dbReference type="ARBA" id="ARBA00004173"/>
    </source>
</evidence>
<name>A0ABM1F9Z6_PRICU</name>
<sequence length="474" mass="55678">MAAPTQTMSKVFFTNISKILLRRDVFRHVRVQYLRTSERSEIAQESEYTDEPQYPSLEPVLLNTKDPAHVAYQQKLWIDQLRGKPTVQDKLDFIRWRPKDAWREIRPKMKDQRAPEVWKHCPYLFRLHPINRVVNFLPYQQYITRTTLVNRLPELYNSMDVEPQVEQIKTLFKEALITEELRYRHDARLAAQKPGAVTCSVLDQLVGLVMQACGSKHDHLLTAKVDNETRQEAFWFVGGFPKREEKGGHLQTKYGMAFQYKAKPWYLIRTRDALPQIVSRDDTLSTEAEVPECKYHPVAVGMTFYRDEFSMVPGFKDGDTNAFGLVQFHECCEQTRDLTERFGAKEVEKLWLGHGIISSFSWLLSQAFYQGFDHFNDITYPLITQSVITNGQYWQFFTYQLNSTQASTYGTSYYRNICWAGERMKLYDCIEDDQVKGFNDDVLRWCLKFMLREPLLRNIERNPYISTSQTGETH</sequence>
<dbReference type="Pfam" id="PF07147">
    <property type="entry name" value="PDCD9"/>
    <property type="match status" value="1"/>
</dbReference>
<proteinExistence type="predicted"/>
<organism evidence="5 6">
    <name type="scientific">Priapulus caudatus</name>
    <name type="common">Priapulid worm</name>
    <dbReference type="NCBI Taxonomy" id="37621"/>
    <lineage>
        <taxon>Eukaryota</taxon>
        <taxon>Metazoa</taxon>
        <taxon>Ecdysozoa</taxon>
        <taxon>Scalidophora</taxon>
        <taxon>Priapulida</taxon>
        <taxon>Priapulimorpha</taxon>
        <taxon>Priapulimorphida</taxon>
        <taxon>Priapulidae</taxon>
        <taxon>Priapulus</taxon>
    </lineage>
</organism>
<dbReference type="PANTHER" id="PTHR13014">
    <property type="entry name" value="MITOCHONDRIAL 28S RIBOSOMAL PROTEIN S30/P52 PRO-APOTOTIC PROTEIN"/>
    <property type="match status" value="1"/>
</dbReference>
<evidence type="ECO:0000256" key="3">
    <source>
        <dbReference type="ARBA" id="ARBA00023128"/>
    </source>
</evidence>
<dbReference type="InterPro" id="IPR010793">
    <property type="entry name" value="Ribosomal_mL37/mL65"/>
</dbReference>
<protein>
    <submittedName>
        <fullName evidence="6">28S ribosomal protein S30, mitochondrial-like</fullName>
    </submittedName>
</protein>
<gene>
    <name evidence="6" type="primary">LOC106821110</name>
</gene>
<evidence type="ECO:0000313" key="6">
    <source>
        <dbReference type="RefSeq" id="XP_014681267.1"/>
    </source>
</evidence>
<evidence type="ECO:0000256" key="4">
    <source>
        <dbReference type="ARBA" id="ARBA00023274"/>
    </source>
</evidence>
<dbReference type="GeneID" id="106821110"/>
<dbReference type="InterPro" id="IPR039982">
    <property type="entry name" value="Ribosomal_mL65"/>
</dbReference>
<reference evidence="6" key="1">
    <citation type="submission" date="2025-08" db="UniProtKB">
        <authorList>
            <consortium name="RefSeq"/>
        </authorList>
    </citation>
    <scope>IDENTIFICATION</scope>
</reference>